<dbReference type="PANTHER" id="PTHR11599">
    <property type="entry name" value="PROTEASOME SUBUNIT ALPHA/BETA"/>
    <property type="match status" value="1"/>
</dbReference>
<dbReference type="InterPro" id="IPR050115">
    <property type="entry name" value="Proteasome_alpha"/>
</dbReference>
<dbReference type="InterPro" id="IPR000426">
    <property type="entry name" value="Proteasome_asu_N"/>
</dbReference>
<evidence type="ECO:0000313" key="6">
    <source>
        <dbReference type="EMBL" id="QDZ17788.1"/>
    </source>
</evidence>
<dbReference type="OrthoDB" id="431557at2759"/>
<dbReference type="SUPFAM" id="SSF56235">
    <property type="entry name" value="N-terminal nucleophile aminohydrolases (Ntn hydrolases)"/>
    <property type="match status" value="1"/>
</dbReference>
<dbReference type="GO" id="GO:0005634">
    <property type="term" value="C:nucleus"/>
    <property type="evidence" value="ECO:0007669"/>
    <property type="project" value="UniProtKB-SubCell"/>
</dbReference>
<evidence type="ECO:0000256" key="4">
    <source>
        <dbReference type="RuleBase" id="RU000551"/>
    </source>
</evidence>
<dbReference type="GO" id="GO:0019773">
    <property type="term" value="C:proteasome core complex, alpha-subunit complex"/>
    <property type="evidence" value="ECO:0007669"/>
    <property type="project" value="UniProtKB-UniRule"/>
</dbReference>
<evidence type="ECO:0000313" key="7">
    <source>
        <dbReference type="Proteomes" id="UP000316726"/>
    </source>
</evidence>
<keyword evidence="4" id="KW-0539">Nucleus</keyword>
<keyword evidence="7" id="KW-1185">Reference proteome</keyword>
<dbReference type="Pfam" id="PF00227">
    <property type="entry name" value="Proteasome"/>
    <property type="match status" value="1"/>
</dbReference>
<dbReference type="AlphaFoldDB" id="A0A5B8MBI1"/>
<comment type="similarity">
    <text evidence="3 4">Belongs to the peptidase T1A family.</text>
</comment>
<dbReference type="CDD" id="cd03755">
    <property type="entry name" value="proteasome_alpha_type_7"/>
    <property type="match status" value="1"/>
</dbReference>
<proteinExistence type="inferred from homology"/>
<evidence type="ECO:0000256" key="3">
    <source>
        <dbReference type="PROSITE-ProRule" id="PRU00808"/>
    </source>
</evidence>
<dbReference type="InterPro" id="IPR001353">
    <property type="entry name" value="Proteasome_sua/b"/>
</dbReference>
<dbReference type="NCBIfam" id="NF003075">
    <property type="entry name" value="PRK03996.1"/>
    <property type="match status" value="1"/>
</dbReference>
<dbReference type="GO" id="GO:0006511">
    <property type="term" value="P:ubiquitin-dependent protein catabolic process"/>
    <property type="evidence" value="ECO:0007669"/>
    <property type="project" value="InterPro"/>
</dbReference>
<dbReference type="PROSITE" id="PS51475">
    <property type="entry name" value="PROTEASOME_ALPHA_2"/>
    <property type="match status" value="1"/>
</dbReference>
<dbReference type="InterPro" id="IPR023332">
    <property type="entry name" value="Proteasome_alpha-type"/>
</dbReference>
<evidence type="ECO:0000259" key="5">
    <source>
        <dbReference type="PROSITE" id="PS00388"/>
    </source>
</evidence>
<dbReference type="InterPro" id="IPR029055">
    <property type="entry name" value="Ntn_hydrolases_N"/>
</dbReference>
<dbReference type="SMART" id="SM00948">
    <property type="entry name" value="Proteasome_A_N"/>
    <property type="match status" value="1"/>
</dbReference>
<comment type="subunit">
    <text evidence="4">The 20S proteasome core is composed of 28 subunits that are arranged in four stacked rings, resulting in a barrel-shaped structure. The two end rings are each formed by seven alpha subunits, and the two central rings are each formed by seven beta subunits.</text>
</comment>
<evidence type="ECO:0000256" key="1">
    <source>
        <dbReference type="ARBA" id="ARBA00022490"/>
    </source>
</evidence>
<dbReference type="Pfam" id="PF10584">
    <property type="entry name" value="Proteasome_A_N"/>
    <property type="match status" value="1"/>
</dbReference>
<accession>A0A5B8MBI1</accession>
<sequence length="233" mass="25701">MSAKYDRAITVFSPDGHLFQVEYAMEAVKRGTTAVGIRGKDSVVVAVERKATAKLQDANTVRKLVQLDENTSLVFAGLLADARTLIDRARVEAQSYKLTMDEAPSVEHIARHIANIQQKHTQSGGVRPFGVSTFVLGFEGDNPRLFQTDPSGTFSEWKANAVGRNSKTIREYLEKNFEETEGRETQVLALKALTEMVEPSSKNIDVAVMRKGTQAVYLPSEEVDAILKELAEA</sequence>
<keyword evidence="1 4" id="KW-0963">Cytoplasm</keyword>
<dbReference type="Proteomes" id="UP000316726">
    <property type="component" value="Chromosome 1"/>
</dbReference>
<feature type="domain" description="Proteasome alpha-type subunits" evidence="5">
    <location>
        <begin position="5"/>
        <end position="27"/>
    </location>
</feature>
<name>A0A5B8MBI1_9CHLO</name>
<protein>
    <recommendedName>
        <fullName evidence="4">Proteasome subunit alpha type</fullName>
    </recommendedName>
</protein>
<dbReference type="GO" id="GO:0005737">
    <property type="term" value="C:cytoplasm"/>
    <property type="evidence" value="ECO:0007669"/>
    <property type="project" value="UniProtKB-SubCell"/>
</dbReference>
<organism evidence="6 7">
    <name type="scientific">Chloropicon primus</name>
    <dbReference type="NCBI Taxonomy" id="1764295"/>
    <lineage>
        <taxon>Eukaryota</taxon>
        <taxon>Viridiplantae</taxon>
        <taxon>Chlorophyta</taxon>
        <taxon>Chloropicophyceae</taxon>
        <taxon>Chloropicales</taxon>
        <taxon>Chloropicaceae</taxon>
        <taxon>Chloropicon</taxon>
    </lineage>
</organism>
<reference evidence="6 7" key="1">
    <citation type="submission" date="2018-07" db="EMBL/GenBank/DDBJ databases">
        <title>The complete nuclear genome of the prasinophyte Chloropicon primus (CCMP1205).</title>
        <authorList>
            <person name="Pombert J.-F."/>
            <person name="Otis C."/>
            <person name="Turmel M."/>
            <person name="Lemieux C."/>
        </authorList>
    </citation>
    <scope>NUCLEOTIDE SEQUENCE [LARGE SCALE GENOMIC DNA]</scope>
    <source>
        <strain evidence="6 7">CCMP1205</strain>
    </source>
</reference>
<dbReference type="Gene3D" id="3.60.20.10">
    <property type="entry name" value="Glutamine Phosphoribosylpyrophosphate, subunit 1, domain 1"/>
    <property type="match status" value="1"/>
</dbReference>
<dbReference type="PROSITE" id="PS00388">
    <property type="entry name" value="PROTEASOME_ALPHA_1"/>
    <property type="match status" value="1"/>
</dbReference>
<comment type="subcellular location">
    <subcellularLocation>
        <location evidence="4">Cytoplasm</location>
    </subcellularLocation>
    <subcellularLocation>
        <location evidence="4">Nucleus</location>
    </subcellularLocation>
</comment>
<dbReference type="FunFam" id="3.60.20.10:FF:000004">
    <property type="entry name" value="Proteasome subunit alpha type-4"/>
    <property type="match status" value="1"/>
</dbReference>
<dbReference type="EMBL" id="CP031034">
    <property type="protein sequence ID" value="QDZ17788.1"/>
    <property type="molecule type" value="Genomic_DNA"/>
</dbReference>
<comment type="function">
    <text evidence="4">The proteasome is a multicatalytic proteinase complex which is characterized by its ability to cleave peptides with Arg, Phe, Tyr, Leu, and Glu adjacent to the leaving group at neutral or slightly basic pH.</text>
</comment>
<gene>
    <name evidence="6" type="ORF">A3770_01p03060</name>
</gene>
<dbReference type="STRING" id="1764295.A0A5B8MBI1"/>
<keyword evidence="2 3" id="KW-0647">Proteasome</keyword>
<evidence type="ECO:0000256" key="2">
    <source>
        <dbReference type="ARBA" id="ARBA00022942"/>
    </source>
</evidence>